<feature type="compositionally biased region" description="Polar residues" evidence="4">
    <location>
        <begin position="52"/>
        <end position="77"/>
    </location>
</feature>
<dbReference type="PANTHER" id="PTHR21066">
    <property type="entry name" value="ODORANT-BINDING PROTEIN 59A-RELATED"/>
    <property type="match status" value="1"/>
</dbReference>
<organism evidence="5">
    <name type="scientific">Daktulosphaira vitifoliae</name>
    <name type="common">Grape phylloxera</name>
    <name type="synonym">Viteus vitifoliae</name>
    <dbReference type="NCBI Taxonomy" id="58002"/>
    <lineage>
        <taxon>Eukaryota</taxon>
        <taxon>Metazoa</taxon>
        <taxon>Ecdysozoa</taxon>
        <taxon>Arthropoda</taxon>
        <taxon>Hexapoda</taxon>
        <taxon>Insecta</taxon>
        <taxon>Pterygota</taxon>
        <taxon>Neoptera</taxon>
        <taxon>Paraneoptera</taxon>
        <taxon>Hemiptera</taxon>
        <taxon>Sternorrhyncha</taxon>
        <taxon>Aphidomorpha</taxon>
        <taxon>Phylloxeroidea</taxon>
        <taxon>Phylloxeridae</taxon>
        <taxon>Daktulosphaira</taxon>
    </lineage>
</organism>
<protein>
    <submittedName>
        <fullName evidence="5">Odorant binding protein 7</fullName>
    </submittedName>
</protein>
<sequence>MNNSGQRIDRGGDGNRRDTTSRMDDRRGSDRRNNNREYSVRRQEYSDRDQDPTSYSCGDNSYGQFPQQRPNYNQDVGQNYYHRGNPYQANSDYDISQSYSRTPTMPPLQMKRYRRHMIRRAASSKLLGNNRFRNATKNGINQTKGSIIDKMDACTIHCVFKQLEMLNSNARPDKSSIVSIMTSQIKDVELKEFVQEAIDECFDTLELDSHSNKCEFSKNFATCMENKAQRNCDDWDLPMNNRGTNL</sequence>
<dbReference type="OrthoDB" id="8194482at2759"/>
<name>A0A1W6R6F3_DAKVI</name>
<reference evidence="5" key="1">
    <citation type="submission" date="2016-09" db="EMBL/GenBank/DDBJ databases">
        <authorList>
            <person name="Capua I."/>
            <person name="De Benedictis P."/>
            <person name="Joannis T."/>
            <person name="Lombin L.H."/>
            <person name="Cattoli G."/>
        </authorList>
    </citation>
    <scope>NUCLEOTIDE SEQUENCE</scope>
</reference>
<dbReference type="Gene3D" id="1.10.238.20">
    <property type="entry name" value="Pheromone/general odorant binding protein domain"/>
    <property type="match status" value="1"/>
</dbReference>
<evidence type="ECO:0000256" key="4">
    <source>
        <dbReference type="SAM" id="MobiDB-lite"/>
    </source>
</evidence>
<dbReference type="InterPro" id="IPR036728">
    <property type="entry name" value="PBP_GOBP_sf"/>
</dbReference>
<feature type="compositionally biased region" description="Basic and acidic residues" evidence="4">
    <location>
        <begin position="7"/>
        <end position="51"/>
    </location>
</feature>
<feature type="compositionally biased region" description="Polar residues" evidence="4">
    <location>
        <begin position="87"/>
        <end position="103"/>
    </location>
</feature>
<dbReference type="InterPro" id="IPR052295">
    <property type="entry name" value="Odorant-binding_protein"/>
</dbReference>
<dbReference type="PANTHER" id="PTHR21066:SF9">
    <property type="entry name" value="ODORANT-BINDING PROTEIN 59A"/>
    <property type="match status" value="1"/>
</dbReference>
<dbReference type="EMBL" id="KX890120">
    <property type="protein sequence ID" value="ARO50006.1"/>
    <property type="molecule type" value="mRNA"/>
</dbReference>
<accession>A0A1W6R6F3</accession>
<evidence type="ECO:0000256" key="1">
    <source>
        <dbReference type="ARBA" id="ARBA00004613"/>
    </source>
</evidence>
<evidence type="ECO:0000256" key="2">
    <source>
        <dbReference type="ARBA" id="ARBA00008098"/>
    </source>
</evidence>
<reference evidence="5" key="2">
    <citation type="journal article" date="2017" name="J. Econ. Entomol.">
        <title>Identification and Expression Profiling of Odorant-Binding Proteins and Chemosensory Proteins of Daktulosphaira vitifoliae (Hemiptera: Phylloxeridae).</title>
        <authorList>
            <person name="Zhao J.J."/>
            <person name="Zhang Y."/>
            <person name="Fan D.S."/>
            <person name="Feng J.N."/>
        </authorList>
    </citation>
    <scope>NUCLEOTIDE SEQUENCE</scope>
</reference>
<dbReference type="Pfam" id="PF01395">
    <property type="entry name" value="PBP_GOBP"/>
    <property type="match status" value="1"/>
</dbReference>
<feature type="region of interest" description="Disordered" evidence="4">
    <location>
        <begin position="1"/>
        <end position="106"/>
    </location>
</feature>
<evidence type="ECO:0000313" key="5">
    <source>
        <dbReference type="EMBL" id="ARO50006.1"/>
    </source>
</evidence>
<proteinExistence type="evidence at transcript level"/>
<dbReference type="GO" id="GO:0005576">
    <property type="term" value="C:extracellular region"/>
    <property type="evidence" value="ECO:0007669"/>
    <property type="project" value="UniProtKB-SubCell"/>
</dbReference>
<comment type="subcellular location">
    <subcellularLocation>
        <location evidence="1">Secreted</location>
    </subcellularLocation>
</comment>
<dbReference type="AlphaFoldDB" id="A0A1W6R6F3"/>
<evidence type="ECO:0000256" key="3">
    <source>
        <dbReference type="ARBA" id="ARBA00022525"/>
    </source>
</evidence>
<comment type="similarity">
    <text evidence="2">Belongs to the PBP/GOBP family.</text>
</comment>
<dbReference type="SUPFAM" id="SSF47565">
    <property type="entry name" value="Insect pheromone/odorant-binding proteins"/>
    <property type="match status" value="1"/>
</dbReference>
<dbReference type="CDD" id="cd23992">
    <property type="entry name" value="PBP_GOBP"/>
    <property type="match status" value="1"/>
</dbReference>
<keyword evidence="3" id="KW-0964">Secreted</keyword>
<dbReference type="GO" id="GO:0005549">
    <property type="term" value="F:odorant binding"/>
    <property type="evidence" value="ECO:0007669"/>
    <property type="project" value="InterPro"/>
</dbReference>
<dbReference type="InterPro" id="IPR006170">
    <property type="entry name" value="PBP/GOBP"/>
</dbReference>